<protein>
    <submittedName>
        <fullName evidence="1">Uncharacterized protein</fullName>
    </submittedName>
</protein>
<sequence length="110" mass="12434">MPSALLRVFREGCARLTNNQYIVYCDCNRTLKMYTHHSLPLPTQVSWETKHMKTKLCSSLLLTPFSSPRSLLPPSLLPPSPFFFILSPLPCTLCSVSLPPSLLIHLPMSY</sequence>
<dbReference type="EMBL" id="HBUF01167426">
    <property type="protein sequence ID" value="CAG6651389.1"/>
    <property type="molecule type" value="Transcribed_RNA"/>
</dbReference>
<proteinExistence type="predicted"/>
<reference evidence="1" key="1">
    <citation type="submission" date="2021-05" db="EMBL/GenBank/DDBJ databases">
        <authorList>
            <person name="Alioto T."/>
            <person name="Alioto T."/>
            <person name="Gomez Garrido J."/>
        </authorList>
    </citation>
    <scope>NUCLEOTIDE SEQUENCE</scope>
</reference>
<evidence type="ECO:0000313" key="1">
    <source>
        <dbReference type="EMBL" id="CAG6651389.1"/>
    </source>
</evidence>
<accession>A0A8D8RM89</accession>
<dbReference type="AlphaFoldDB" id="A0A8D8RM89"/>
<name>A0A8D8RM89_9HEMI</name>
<organism evidence="1">
    <name type="scientific">Cacopsylla melanoneura</name>
    <dbReference type="NCBI Taxonomy" id="428564"/>
    <lineage>
        <taxon>Eukaryota</taxon>
        <taxon>Metazoa</taxon>
        <taxon>Ecdysozoa</taxon>
        <taxon>Arthropoda</taxon>
        <taxon>Hexapoda</taxon>
        <taxon>Insecta</taxon>
        <taxon>Pterygota</taxon>
        <taxon>Neoptera</taxon>
        <taxon>Paraneoptera</taxon>
        <taxon>Hemiptera</taxon>
        <taxon>Sternorrhyncha</taxon>
        <taxon>Psylloidea</taxon>
        <taxon>Psyllidae</taxon>
        <taxon>Psyllinae</taxon>
        <taxon>Cacopsylla</taxon>
    </lineage>
</organism>